<evidence type="ECO:0000313" key="2">
    <source>
        <dbReference type="EMBL" id="RDI71763.1"/>
    </source>
</evidence>
<dbReference type="Pfam" id="PF24375">
    <property type="entry name" value="DUF7531"/>
    <property type="match status" value="1"/>
</dbReference>
<dbReference type="OrthoDB" id="156950at2157"/>
<dbReference type="InterPro" id="IPR055953">
    <property type="entry name" value="DUF7531"/>
</dbReference>
<dbReference type="RefSeq" id="WP_092538400.1">
    <property type="nucleotide sequence ID" value="NZ_FNKQ01000003.1"/>
</dbReference>
<dbReference type="Proteomes" id="UP000199289">
    <property type="component" value="Unassembled WGS sequence"/>
</dbReference>
<proteinExistence type="predicted"/>
<organism evidence="3 4">
    <name type="scientific">Halopelagius longus</name>
    <dbReference type="NCBI Taxonomy" id="1236180"/>
    <lineage>
        <taxon>Archaea</taxon>
        <taxon>Methanobacteriati</taxon>
        <taxon>Methanobacteriota</taxon>
        <taxon>Stenosarchaea group</taxon>
        <taxon>Halobacteria</taxon>
        <taxon>Halobacteriales</taxon>
        <taxon>Haloferacaceae</taxon>
    </lineage>
</organism>
<evidence type="ECO:0000313" key="4">
    <source>
        <dbReference type="Proteomes" id="UP000199289"/>
    </source>
</evidence>
<dbReference type="Proteomes" id="UP000255421">
    <property type="component" value="Unassembled WGS sequence"/>
</dbReference>
<reference evidence="3" key="1">
    <citation type="submission" date="2016-10" db="EMBL/GenBank/DDBJ databases">
        <authorList>
            <person name="de Groot N.N."/>
        </authorList>
    </citation>
    <scope>NUCLEOTIDE SEQUENCE [LARGE SCALE GENOMIC DNA]</scope>
    <source>
        <strain evidence="3">CGMCC 1.12397</strain>
    </source>
</reference>
<evidence type="ECO:0000313" key="3">
    <source>
        <dbReference type="EMBL" id="SDQ88307.1"/>
    </source>
</evidence>
<accession>A0A1H1EHU9</accession>
<gene>
    <name evidence="2" type="ORF">DWB78_08505</name>
    <name evidence="3" type="ORF">SAMN05216278_2914</name>
</gene>
<reference evidence="2 5" key="3">
    <citation type="submission" date="2018-07" db="EMBL/GenBank/DDBJ databases">
        <title>Genome sequence of extremly halophilic archaeon Halopelagius longus strain BC12-B1.</title>
        <authorList>
            <person name="Zhang X."/>
        </authorList>
    </citation>
    <scope>NUCLEOTIDE SEQUENCE [LARGE SCALE GENOMIC DNA]</scope>
    <source>
        <strain evidence="2 5">BC12-B1</strain>
    </source>
</reference>
<protein>
    <submittedName>
        <fullName evidence="2">YkgJ family cysteine cluster protein</fullName>
    </submittedName>
</protein>
<name>A0A1H1EHU9_9EURY</name>
<sequence length="291" mass="31498">MRVDCEGCAGCCLDWRPLAAEGGGGRRGPREPLDDVYNLVPLTRDEVVAFVERGVGDAMVPRMWAAAEEREGGVEVDGVDVAAIGGRPAFFVGLRKPPKPVGPFGHSRRWLRSCIFLDPETLQCRIHGDDEYPDECAEYPGHNLALDQETECERVESAFGGERLLDDEAPEGQRGLLLGPQAVGSKVFTHPDPGRLDGVVERMRRGDLTPEDRAEFVGVAAGSHAGSLEVNEDRAEQTREEVLAADSWVGESIAEWTELAGELGDEADAHLDVEESRGAPKTPGWDAVDGD</sequence>
<keyword evidence="5" id="KW-1185">Reference proteome</keyword>
<dbReference type="EMBL" id="FNKQ01000003">
    <property type="protein sequence ID" value="SDQ88307.1"/>
    <property type="molecule type" value="Genomic_DNA"/>
</dbReference>
<dbReference type="EMBL" id="QQST01000001">
    <property type="protein sequence ID" value="RDI71763.1"/>
    <property type="molecule type" value="Genomic_DNA"/>
</dbReference>
<evidence type="ECO:0000313" key="5">
    <source>
        <dbReference type="Proteomes" id="UP000255421"/>
    </source>
</evidence>
<evidence type="ECO:0000256" key="1">
    <source>
        <dbReference type="SAM" id="MobiDB-lite"/>
    </source>
</evidence>
<feature type="region of interest" description="Disordered" evidence="1">
    <location>
        <begin position="272"/>
        <end position="291"/>
    </location>
</feature>
<reference evidence="4" key="2">
    <citation type="submission" date="2016-10" db="EMBL/GenBank/DDBJ databases">
        <authorList>
            <person name="Varghese N."/>
            <person name="Submissions S."/>
        </authorList>
    </citation>
    <scope>NUCLEOTIDE SEQUENCE [LARGE SCALE GENOMIC DNA]</scope>
    <source>
        <strain evidence="4">CGMCC 1.12397</strain>
    </source>
</reference>
<dbReference type="AlphaFoldDB" id="A0A1H1EHU9"/>